<evidence type="ECO:0000259" key="3">
    <source>
        <dbReference type="Pfam" id="PF25954"/>
    </source>
</evidence>
<protein>
    <submittedName>
        <fullName evidence="4">Efflux transporter periplasmic adaptor subunit</fullName>
    </submittedName>
</protein>
<dbReference type="OrthoDB" id="9814657at2"/>
<name>A0A2Z4GBH3_9BACT</name>
<dbReference type="AlphaFoldDB" id="A0A2Z4GBH3"/>
<evidence type="ECO:0000256" key="1">
    <source>
        <dbReference type="ARBA" id="ARBA00022448"/>
    </source>
</evidence>
<dbReference type="InterPro" id="IPR058792">
    <property type="entry name" value="Beta-barrel_RND_2"/>
</dbReference>
<dbReference type="PANTHER" id="PTHR30097:SF4">
    <property type="entry name" value="SLR6042 PROTEIN"/>
    <property type="match status" value="1"/>
</dbReference>
<feature type="coiled-coil region" evidence="2">
    <location>
        <begin position="148"/>
        <end position="175"/>
    </location>
</feature>
<reference evidence="4 5" key="1">
    <citation type="submission" date="2018-05" db="EMBL/GenBank/DDBJ databases">
        <title>Complete genome sequence of Arcticibacterium luteifluviistationis SM1504T, a cytophagaceae bacterium isolated from Arctic surface seawater.</title>
        <authorList>
            <person name="Li Y."/>
            <person name="Qin Q.-L."/>
        </authorList>
    </citation>
    <scope>NUCLEOTIDE SEQUENCE [LARGE SCALE GENOMIC DNA]</scope>
    <source>
        <strain evidence="4 5">SM1504</strain>
    </source>
</reference>
<dbReference type="RefSeq" id="WP_111371740.1">
    <property type="nucleotide sequence ID" value="NZ_CP029480.1"/>
</dbReference>
<dbReference type="PANTHER" id="PTHR30097">
    <property type="entry name" value="CATION EFFLUX SYSTEM PROTEIN CUSB"/>
    <property type="match status" value="1"/>
</dbReference>
<dbReference type="KEGG" id="als:DJ013_10345"/>
<dbReference type="GO" id="GO:0030313">
    <property type="term" value="C:cell envelope"/>
    <property type="evidence" value="ECO:0007669"/>
    <property type="project" value="TreeGrafter"/>
</dbReference>
<dbReference type="InterPro" id="IPR051909">
    <property type="entry name" value="MFP_Cation_Efflux"/>
</dbReference>
<keyword evidence="5" id="KW-1185">Reference proteome</keyword>
<dbReference type="Pfam" id="PF25954">
    <property type="entry name" value="Beta-barrel_RND_2"/>
    <property type="match status" value="1"/>
</dbReference>
<proteinExistence type="predicted"/>
<sequence>MTNYIKYLLLASGALLTSCSTEIQETETAEAEEQYHEAASVTLTAKQMETIGLETGGLSSIKLNGFVKASGMLGLPPNAYSSVTAKAAGIIKGNNKYIEGNYLKKGVVIAYIENPDFIIKQQEYLETKALLKLKTLEKERQKTLYDAAAGVSRTLENAEAEVEMLEAKSMSLAKQLAYLGIPIDKLTPNNINQRIPLIAPMSGYITKINMHNGMYADATASLMEIVANDHLHLELDVFEKDIADIKIGQEISYTVPAIGNQTYDGEVSVIGKEFDQEKKTVRVHGHLHGDQPPFIKDLFINAQIWLNDKTVDALPEGAILKDGDSSFIYLLGSKDEEGTASFDKLAVIPGAMNKGFVSVKFIDALPENASIVTKGAYYILAQSKKGELLE</sequence>
<keyword evidence="1" id="KW-0813">Transport</keyword>
<dbReference type="Gene3D" id="2.40.30.170">
    <property type="match status" value="1"/>
</dbReference>
<feature type="domain" description="CusB-like beta-barrel" evidence="3">
    <location>
        <begin position="233"/>
        <end position="290"/>
    </location>
</feature>
<dbReference type="SUPFAM" id="SSF111369">
    <property type="entry name" value="HlyD-like secretion proteins"/>
    <property type="match status" value="1"/>
</dbReference>
<dbReference type="GO" id="GO:0060003">
    <property type="term" value="P:copper ion export"/>
    <property type="evidence" value="ECO:0007669"/>
    <property type="project" value="TreeGrafter"/>
</dbReference>
<keyword evidence="2" id="KW-0175">Coiled coil</keyword>
<accession>A0A2Z4GBH3</accession>
<dbReference type="GO" id="GO:0015679">
    <property type="term" value="P:plasma membrane copper ion transport"/>
    <property type="evidence" value="ECO:0007669"/>
    <property type="project" value="TreeGrafter"/>
</dbReference>
<evidence type="ECO:0000313" key="5">
    <source>
        <dbReference type="Proteomes" id="UP000249873"/>
    </source>
</evidence>
<dbReference type="EMBL" id="CP029480">
    <property type="protein sequence ID" value="AWV98547.1"/>
    <property type="molecule type" value="Genomic_DNA"/>
</dbReference>
<organism evidence="4 5">
    <name type="scientific">Arcticibacterium luteifluviistationis</name>
    <dbReference type="NCBI Taxonomy" id="1784714"/>
    <lineage>
        <taxon>Bacteria</taxon>
        <taxon>Pseudomonadati</taxon>
        <taxon>Bacteroidota</taxon>
        <taxon>Cytophagia</taxon>
        <taxon>Cytophagales</taxon>
        <taxon>Leadbetterellaceae</taxon>
        <taxon>Arcticibacterium</taxon>
    </lineage>
</organism>
<dbReference type="Proteomes" id="UP000249873">
    <property type="component" value="Chromosome"/>
</dbReference>
<gene>
    <name evidence="4" type="ORF">DJ013_10345</name>
</gene>
<evidence type="ECO:0000313" key="4">
    <source>
        <dbReference type="EMBL" id="AWV98547.1"/>
    </source>
</evidence>
<evidence type="ECO:0000256" key="2">
    <source>
        <dbReference type="SAM" id="Coils"/>
    </source>
</evidence>
<dbReference type="PROSITE" id="PS51257">
    <property type="entry name" value="PROKAR_LIPOPROTEIN"/>
    <property type="match status" value="1"/>
</dbReference>